<dbReference type="SUPFAM" id="SSF56112">
    <property type="entry name" value="Protein kinase-like (PK-like)"/>
    <property type="match status" value="1"/>
</dbReference>
<feature type="active site" description="Proton acceptor" evidence="8">
    <location>
        <position position="479"/>
    </location>
</feature>
<comment type="caution">
    <text evidence="15">The sequence shown here is derived from an EMBL/GenBank/DDBJ whole genome shotgun (WGS) entry which is preliminary data.</text>
</comment>
<feature type="region of interest" description="Disordered" evidence="13">
    <location>
        <begin position="129"/>
        <end position="177"/>
    </location>
</feature>
<evidence type="ECO:0000256" key="6">
    <source>
        <dbReference type="ARBA" id="ARBA00047899"/>
    </source>
</evidence>
<dbReference type="Gene3D" id="1.10.510.10">
    <property type="entry name" value="Transferase(Phosphotransferase) domain 1"/>
    <property type="match status" value="1"/>
</dbReference>
<dbReference type="PROSITE" id="PS50011">
    <property type="entry name" value="PROTEIN_KINASE_DOM"/>
    <property type="match status" value="1"/>
</dbReference>
<evidence type="ECO:0000256" key="3">
    <source>
        <dbReference type="ARBA" id="ARBA00022741"/>
    </source>
</evidence>
<dbReference type="InterPro" id="IPR000719">
    <property type="entry name" value="Prot_kinase_dom"/>
</dbReference>
<dbReference type="GO" id="GO:0004674">
    <property type="term" value="F:protein serine/threonine kinase activity"/>
    <property type="evidence" value="ECO:0007669"/>
    <property type="project" value="UniProtKB-KW"/>
</dbReference>
<protein>
    <recommendedName>
        <fullName evidence="12">Aurora kinase</fullName>
        <ecNumber evidence="12">2.7.11.1</ecNumber>
    </recommendedName>
</protein>
<keyword evidence="3 9" id="KW-0547">Nucleotide-binding</keyword>
<comment type="similarity">
    <text evidence="12">Belongs to the protein kinase superfamily. Ser/Thr protein kinase family. Aurora subfamily.</text>
</comment>
<dbReference type="SMART" id="SM00220">
    <property type="entry name" value="S_TKc"/>
    <property type="match status" value="1"/>
</dbReference>
<dbReference type="Proteomes" id="UP001162060">
    <property type="component" value="Unassembled WGS sequence"/>
</dbReference>
<evidence type="ECO:0000256" key="11">
    <source>
        <dbReference type="PROSITE-ProRule" id="PRU10141"/>
    </source>
</evidence>
<dbReference type="Pfam" id="PF00069">
    <property type="entry name" value="Pkinase"/>
    <property type="match status" value="1"/>
</dbReference>
<feature type="region of interest" description="Disordered" evidence="13">
    <location>
        <begin position="194"/>
        <end position="220"/>
    </location>
</feature>
<evidence type="ECO:0000256" key="13">
    <source>
        <dbReference type="SAM" id="MobiDB-lite"/>
    </source>
</evidence>
<dbReference type="InterPro" id="IPR030616">
    <property type="entry name" value="Aur-like"/>
</dbReference>
<evidence type="ECO:0000313" key="16">
    <source>
        <dbReference type="Proteomes" id="UP001162060"/>
    </source>
</evidence>
<feature type="region of interest" description="Disordered" evidence="13">
    <location>
        <begin position="305"/>
        <end position="345"/>
    </location>
</feature>
<evidence type="ECO:0000256" key="9">
    <source>
        <dbReference type="PIRSR" id="PIRSR630616-2"/>
    </source>
</evidence>
<keyword evidence="5 9" id="KW-0067">ATP-binding</keyword>
<evidence type="ECO:0000256" key="5">
    <source>
        <dbReference type="ARBA" id="ARBA00022840"/>
    </source>
</evidence>
<comment type="catalytic activity">
    <reaction evidence="7 12">
        <text>L-seryl-[protein] + ATP = O-phospho-L-seryl-[protein] + ADP + H(+)</text>
        <dbReference type="Rhea" id="RHEA:17989"/>
        <dbReference type="Rhea" id="RHEA-COMP:9863"/>
        <dbReference type="Rhea" id="RHEA-COMP:11604"/>
        <dbReference type="ChEBI" id="CHEBI:15378"/>
        <dbReference type="ChEBI" id="CHEBI:29999"/>
        <dbReference type="ChEBI" id="CHEBI:30616"/>
        <dbReference type="ChEBI" id="CHEBI:83421"/>
        <dbReference type="ChEBI" id="CHEBI:456216"/>
        <dbReference type="EC" id="2.7.11.1"/>
    </reaction>
</comment>
<dbReference type="FunFam" id="3.30.200.20:FF:000042">
    <property type="entry name" value="Aurora kinase A"/>
    <property type="match status" value="1"/>
</dbReference>
<evidence type="ECO:0000256" key="7">
    <source>
        <dbReference type="ARBA" id="ARBA00048679"/>
    </source>
</evidence>
<organism evidence="15 16">
    <name type="scientific">Peronospora matthiolae</name>
    <dbReference type="NCBI Taxonomy" id="2874970"/>
    <lineage>
        <taxon>Eukaryota</taxon>
        <taxon>Sar</taxon>
        <taxon>Stramenopiles</taxon>
        <taxon>Oomycota</taxon>
        <taxon>Peronosporomycetes</taxon>
        <taxon>Peronosporales</taxon>
        <taxon>Peronosporaceae</taxon>
        <taxon>Peronospora</taxon>
    </lineage>
</organism>
<name>A0AAV1UJA3_9STRA</name>
<feature type="binding site" evidence="9">
    <location>
        <begin position="434"/>
        <end position="436"/>
    </location>
    <ligand>
        <name>ATP</name>
        <dbReference type="ChEBI" id="CHEBI:30616"/>
    </ligand>
</feature>
<sequence>MTDSRRLALERWREDRRRQKEGHVQTTVKLAGSVRRVVTHRLARDPPVRARVTPKQRERPSPVTLSIDRRVSQVSVPLEPIEEQGKLLYKTPAKARSDTGAETDVATSAASADSVESGSFFGVKKRRRRRSYISPSSNAPSLAGGAQRVLTPTRQLLEQESDDDEDGGMDEDMEEQTLEVVPGPRRVSVLAQEKMSGDGAEPATPYKMVQDDEDGHSTSRETVSLGSISMALHSTNAGFKKEDDIKREAGSTLQQFSLHPALQIEGELQQPLPVRMKTVDDDESVSIKVKSSTPEQKLPLFDRAPSNSAQISTRTSIDPKTCRRSLSGRASLDDSKPVRSLSERMEGNPKWEMDDFFVTRNLGQGKFGNVYLAKEKCSNISVALKVLFKSPLTRDGGANNLKREIEIQVRLCHPNILRMHGYFYDDSCVYMVLEYAPYGELYKELAKEKYFADAVAAHYVAQVVEALKYCHSCNVIHRDIKPENLLLGYNRTVKLADFGWSVHAPTPYNFRKTFCGTPDYLSPEMLMGEPYDYRTDCWSLGVLTYELLVGSTPFYCVNQMEMYKRIELVDYQFPPRPLVSDCAKSFIAGLLKRKPCERMKLEDASRHSWIQRPHST</sequence>
<dbReference type="PROSITE" id="PS00107">
    <property type="entry name" value="PROTEIN_KINASE_ATP"/>
    <property type="match status" value="1"/>
</dbReference>
<dbReference type="CDD" id="cd14007">
    <property type="entry name" value="STKc_Aurora"/>
    <property type="match status" value="1"/>
</dbReference>
<dbReference type="AlphaFoldDB" id="A0AAV1UJA3"/>
<evidence type="ECO:0000313" key="15">
    <source>
        <dbReference type="EMBL" id="CAK7933768.1"/>
    </source>
</evidence>
<dbReference type="FunFam" id="1.10.510.10:FF:000235">
    <property type="entry name" value="Serine/threonine-protein kinase ark1"/>
    <property type="match status" value="1"/>
</dbReference>
<dbReference type="GO" id="GO:0005524">
    <property type="term" value="F:ATP binding"/>
    <property type="evidence" value="ECO:0007669"/>
    <property type="project" value="UniProtKB-UniRule"/>
</dbReference>
<dbReference type="InterPro" id="IPR008271">
    <property type="entry name" value="Ser/Thr_kinase_AS"/>
</dbReference>
<evidence type="ECO:0000256" key="4">
    <source>
        <dbReference type="ARBA" id="ARBA00022777"/>
    </source>
</evidence>
<keyword evidence="2 12" id="KW-0808">Transferase</keyword>
<evidence type="ECO:0000256" key="12">
    <source>
        <dbReference type="RuleBase" id="RU367134"/>
    </source>
</evidence>
<evidence type="ECO:0000256" key="8">
    <source>
        <dbReference type="PIRSR" id="PIRSR630616-1"/>
    </source>
</evidence>
<feature type="binding site" evidence="9 11">
    <location>
        <position position="385"/>
    </location>
    <ligand>
        <name>ATP</name>
        <dbReference type="ChEBI" id="CHEBI:30616"/>
    </ligand>
</feature>
<keyword evidence="1 12" id="KW-0723">Serine/threonine-protein kinase</keyword>
<feature type="domain" description="Protein kinase" evidence="14">
    <location>
        <begin position="356"/>
        <end position="610"/>
    </location>
</feature>
<dbReference type="PROSITE" id="PS00108">
    <property type="entry name" value="PROTEIN_KINASE_ST"/>
    <property type="match status" value="1"/>
</dbReference>
<dbReference type="PANTHER" id="PTHR24350">
    <property type="entry name" value="SERINE/THREONINE-PROTEIN KINASE IAL-RELATED"/>
    <property type="match status" value="1"/>
</dbReference>
<feature type="binding site" evidence="9">
    <location>
        <begin position="483"/>
        <end position="484"/>
    </location>
    <ligand>
        <name>ATP</name>
        <dbReference type="ChEBI" id="CHEBI:30616"/>
    </ligand>
</feature>
<feature type="binding site" evidence="9">
    <location>
        <position position="366"/>
    </location>
    <ligand>
        <name>ATP</name>
        <dbReference type="ChEBI" id="CHEBI:30616"/>
    </ligand>
</feature>
<comment type="catalytic activity">
    <reaction evidence="6 12">
        <text>L-threonyl-[protein] + ATP = O-phospho-L-threonyl-[protein] + ADP + H(+)</text>
        <dbReference type="Rhea" id="RHEA:46608"/>
        <dbReference type="Rhea" id="RHEA-COMP:11060"/>
        <dbReference type="Rhea" id="RHEA-COMP:11605"/>
        <dbReference type="ChEBI" id="CHEBI:15378"/>
        <dbReference type="ChEBI" id="CHEBI:30013"/>
        <dbReference type="ChEBI" id="CHEBI:30616"/>
        <dbReference type="ChEBI" id="CHEBI:61977"/>
        <dbReference type="ChEBI" id="CHEBI:456216"/>
        <dbReference type="EC" id="2.7.11.1"/>
    </reaction>
</comment>
<gene>
    <name evidence="15" type="ORF">PM001_LOCUS18918</name>
</gene>
<proteinExistence type="inferred from homology"/>
<dbReference type="InterPro" id="IPR017441">
    <property type="entry name" value="Protein_kinase_ATP_BS"/>
</dbReference>
<feature type="compositionally biased region" description="Polar residues" evidence="13">
    <location>
        <begin position="305"/>
        <end position="318"/>
    </location>
</feature>
<keyword evidence="4 12" id="KW-0418">Kinase</keyword>
<accession>A0AAV1UJA3</accession>
<feature type="binding site" evidence="9">
    <location>
        <position position="497"/>
    </location>
    <ligand>
        <name>ATP</name>
        <dbReference type="ChEBI" id="CHEBI:30616"/>
    </ligand>
</feature>
<dbReference type="EC" id="2.7.11.1" evidence="12"/>
<evidence type="ECO:0000256" key="10">
    <source>
        <dbReference type="PIRSR" id="PIRSR630616-3"/>
    </source>
</evidence>
<feature type="compositionally biased region" description="Basic and acidic residues" evidence="13">
    <location>
        <begin position="331"/>
        <end position="345"/>
    </location>
</feature>
<dbReference type="EMBL" id="CAKLBY020000195">
    <property type="protein sequence ID" value="CAK7933768.1"/>
    <property type="molecule type" value="Genomic_DNA"/>
</dbReference>
<dbReference type="InterPro" id="IPR011009">
    <property type="entry name" value="Kinase-like_dom_sf"/>
</dbReference>
<evidence type="ECO:0000259" key="14">
    <source>
        <dbReference type="PROSITE" id="PS50011"/>
    </source>
</evidence>
<evidence type="ECO:0000256" key="2">
    <source>
        <dbReference type="ARBA" id="ARBA00022679"/>
    </source>
</evidence>
<reference evidence="15" key="1">
    <citation type="submission" date="2024-01" db="EMBL/GenBank/DDBJ databases">
        <authorList>
            <person name="Webb A."/>
        </authorList>
    </citation>
    <scope>NUCLEOTIDE SEQUENCE</scope>
    <source>
        <strain evidence="15">Pm1</strain>
    </source>
</reference>
<feature type="compositionally biased region" description="Acidic residues" evidence="13">
    <location>
        <begin position="159"/>
        <end position="177"/>
    </location>
</feature>
<evidence type="ECO:0000256" key="1">
    <source>
        <dbReference type="ARBA" id="ARBA00022527"/>
    </source>
</evidence>
<feature type="cross-link" description="Glycyl lysine isopeptide (Lys-Gly) (interchain with G-Cter in SUMO2)" evidence="10">
    <location>
        <position position="481"/>
    </location>
</feature>